<proteinExistence type="inferred from homology"/>
<keyword evidence="7 8" id="KW-0143">Chaperone</keyword>
<dbReference type="PROSITE" id="PS00751">
    <property type="entry name" value="TCP1_2"/>
    <property type="match status" value="1"/>
</dbReference>
<dbReference type="InterPro" id="IPR027410">
    <property type="entry name" value="TCP-1-like_intermed_sf"/>
</dbReference>
<dbReference type="InterPro" id="IPR027409">
    <property type="entry name" value="GroEL-like_apical_dom_sf"/>
</dbReference>
<evidence type="ECO:0000256" key="2">
    <source>
        <dbReference type="ARBA" id="ARBA00008020"/>
    </source>
</evidence>
<dbReference type="InterPro" id="IPR002194">
    <property type="entry name" value="Chaperonin_TCP-1_CS"/>
</dbReference>
<dbReference type="PROSITE" id="PS00750">
    <property type="entry name" value="TCP1_1"/>
    <property type="match status" value="1"/>
</dbReference>
<dbReference type="AlphaFoldDB" id="A0A5M8PNK6"/>
<dbReference type="Proteomes" id="UP000324767">
    <property type="component" value="Unassembled WGS sequence"/>
</dbReference>
<dbReference type="EMBL" id="VXIT01000008">
    <property type="protein sequence ID" value="KAA6411111.1"/>
    <property type="molecule type" value="Genomic_DNA"/>
</dbReference>
<keyword evidence="5 8" id="KW-0547">Nucleotide-binding</keyword>
<dbReference type="SUPFAM" id="SSF48592">
    <property type="entry name" value="GroEL equatorial domain-like"/>
    <property type="match status" value="1"/>
</dbReference>
<evidence type="ECO:0000256" key="5">
    <source>
        <dbReference type="ARBA" id="ARBA00022741"/>
    </source>
</evidence>
<sequence length="476" mass="52275">MQAPVVGMNTQSGDRQVGRKAQLSNITAAKTVADIIRSCLGPKAMLKMLLDPMGGIVLTNDGHAILREIEVAHPAAKSMIELSRTQDEEVGDGTTTVIILAGEIRAQALPQLERNIHPVQIIAAFKRALADALNIIEEISLPVNINTDKSNVQLNLFFYRHKIRFKMVGINVQSGFESSTDEKIPGGEIEDSKVLDGVMLNKDITHPKLRRRIENPRIILLDCPLEYKKGESQTNIEISKEEDWNRILQIEEEQVKHMCDSILALKPDLVMTEKGVSDLAQHFLVKSNVTALRRVRKTDNNRIARATGATIVNRVDDIQESDIGTHCSLFQISKIGDEYFTFITHCKYPKACTILLRGPSKDILNEIERNLQDAMAVARNVMFHPRLSPGGGATEMAASVRLAQMAKAVEGVQQWPYKAVAEAMEVIPRTLIQNSGSSPSVKTAIESACLLLRVDDICSAKSAKQAGGNMGGGGDD</sequence>
<dbReference type="OrthoDB" id="10248520at2759"/>
<dbReference type="GO" id="GO:0005524">
    <property type="term" value="F:ATP binding"/>
    <property type="evidence" value="ECO:0007669"/>
    <property type="project" value="UniProtKB-KW"/>
</dbReference>
<dbReference type="FunFam" id="1.10.560.10:FF:000037">
    <property type="entry name" value="T-complex protein 1 subunit gamma"/>
    <property type="match status" value="1"/>
</dbReference>
<keyword evidence="4" id="KW-0963">Cytoplasm</keyword>
<evidence type="ECO:0000256" key="8">
    <source>
        <dbReference type="RuleBase" id="RU004187"/>
    </source>
</evidence>
<name>A0A5M8PNK6_9LECA</name>
<dbReference type="InterPro" id="IPR027413">
    <property type="entry name" value="GROEL-like_equatorial_sf"/>
</dbReference>
<dbReference type="PANTHER" id="PTHR11353">
    <property type="entry name" value="CHAPERONIN"/>
    <property type="match status" value="1"/>
</dbReference>
<dbReference type="Gene3D" id="1.10.560.10">
    <property type="entry name" value="GroEL-like equatorial domain"/>
    <property type="match status" value="2"/>
</dbReference>
<accession>A0A5M8PNK6</accession>
<keyword evidence="6 8" id="KW-0067">ATP-binding</keyword>
<dbReference type="Gene3D" id="3.50.7.10">
    <property type="entry name" value="GroEL"/>
    <property type="match status" value="1"/>
</dbReference>
<dbReference type="InterPro" id="IPR002423">
    <property type="entry name" value="Cpn60/GroEL/TCP-1"/>
</dbReference>
<dbReference type="GO" id="GO:0016887">
    <property type="term" value="F:ATP hydrolysis activity"/>
    <property type="evidence" value="ECO:0007669"/>
    <property type="project" value="InterPro"/>
</dbReference>
<comment type="subcellular location">
    <subcellularLocation>
        <location evidence="1">Cytoplasm</location>
    </subcellularLocation>
</comment>
<gene>
    <name evidence="10" type="ORF">FRX48_05423</name>
</gene>
<protein>
    <recommendedName>
        <fullName evidence="3 9">T-complex protein 1 subunit gamma</fullName>
    </recommendedName>
</protein>
<dbReference type="InterPro" id="IPR017998">
    <property type="entry name" value="Chaperone_TCP-1"/>
</dbReference>
<reference evidence="10 11" key="1">
    <citation type="submission" date="2019-09" db="EMBL/GenBank/DDBJ databases">
        <title>The hologenome of the rock-dwelling lichen Lasallia pustulata.</title>
        <authorList>
            <person name="Greshake Tzovaras B."/>
            <person name="Segers F."/>
            <person name="Bicker A."/>
            <person name="Dal Grande F."/>
            <person name="Otte J."/>
            <person name="Hankeln T."/>
            <person name="Schmitt I."/>
            <person name="Ebersberger I."/>
        </authorList>
    </citation>
    <scope>NUCLEOTIDE SEQUENCE [LARGE SCALE GENOMIC DNA]</scope>
    <source>
        <strain evidence="10">A1-1</strain>
    </source>
</reference>
<dbReference type="PRINTS" id="PR00304">
    <property type="entry name" value="TCOMPLEXTCP1"/>
</dbReference>
<evidence type="ECO:0000313" key="11">
    <source>
        <dbReference type="Proteomes" id="UP000324767"/>
    </source>
</evidence>
<evidence type="ECO:0000256" key="1">
    <source>
        <dbReference type="ARBA" id="ARBA00004496"/>
    </source>
</evidence>
<evidence type="ECO:0000256" key="7">
    <source>
        <dbReference type="ARBA" id="ARBA00023186"/>
    </source>
</evidence>
<comment type="caution">
    <text evidence="10">The sequence shown here is derived from an EMBL/GenBank/DDBJ whole genome shotgun (WGS) entry which is preliminary data.</text>
</comment>
<dbReference type="SUPFAM" id="SSF52029">
    <property type="entry name" value="GroEL apical domain-like"/>
    <property type="match status" value="1"/>
</dbReference>
<dbReference type="GO" id="GO:0051082">
    <property type="term" value="F:unfolded protein binding"/>
    <property type="evidence" value="ECO:0007669"/>
    <property type="project" value="InterPro"/>
</dbReference>
<dbReference type="FunFam" id="3.50.7.10:FF:000005">
    <property type="entry name" value="T-complex protein 1 subunit gamma"/>
    <property type="match status" value="1"/>
</dbReference>
<evidence type="ECO:0000313" key="10">
    <source>
        <dbReference type="EMBL" id="KAA6411111.1"/>
    </source>
</evidence>
<comment type="similarity">
    <text evidence="2 8">Belongs to the TCP-1 chaperonin family.</text>
</comment>
<dbReference type="NCBIfam" id="TIGR02344">
    <property type="entry name" value="chap_CCT_gamma"/>
    <property type="match status" value="1"/>
</dbReference>
<evidence type="ECO:0000256" key="6">
    <source>
        <dbReference type="ARBA" id="ARBA00022840"/>
    </source>
</evidence>
<organism evidence="10 11">
    <name type="scientific">Lasallia pustulata</name>
    <dbReference type="NCBI Taxonomy" id="136370"/>
    <lineage>
        <taxon>Eukaryota</taxon>
        <taxon>Fungi</taxon>
        <taxon>Dikarya</taxon>
        <taxon>Ascomycota</taxon>
        <taxon>Pezizomycotina</taxon>
        <taxon>Lecanoromycetes</taxon>
        <taxon>OSLEUM clade</taxon>
        <taxon>Umbilicariomycetidae</taxon>
        <taxon>Umbilicariales</taxon>
        <taxon>Umbilicariaceae</taxon>
        <taxon>Lasallia</taxon>
    </lineage>
</organism>
<dbReference type="Pfam" id="PF00118">
    <property type="entry name" value="Cpn60_TCP1"/>
    <property type="match status" value="2"/>
</dbReference>
<evidence type="ECO:0000256" key="3">
    <source>
        <dbReference type="ARBA" id="ARBA00017187"/>
    </source>
</evidence>
<dbReference type="SUPFAM" id="SSF54849">
    <property type="entry name" value="GroEL-intermediate domain like"/>
    <property type="match status" value="1"/>
</dbReference>
<evidence type="ECO:0000256" key="4">
    <source>
        <dbReference type="ARBA" id="ARBA00022490"/>
    </source>
</evidence>
<dbReference type="PROSITE" id="PS00995">
    <property type="entry name" value="TCP1_3"/>
    <property type="match status" value="1"/>
</dbReference>
<dbReference type="GO" id="GO:0005832">
    <property type="term" value="C:chaperonin-containing T-complex"/>
    <property type="evidence" value="ECO:0007669"/>
    <property type="project" value="UniProtKB-ARBA"/>
</dbReference>
<evidence type="ECO:0000256" key="9">
    <source>
        <dbReference type="RuleBase" id="RU004191"/>
    </source>
</evidence>
<dbReference type="GO" id="GO:0140662">
    <property type="term" value="F:ATP-dependent protein folding chaperone"/>
    <property type="evidence" value="ECO:0007669"/>
    <property type="project" value="InterPro"/>
</dbReference>
<dbReference type="InterPro" id="IPR012719">
    <property type="entry name" value="Chap_CCT_gamma"/>
</dbReference>